<feature type="domain" description="EGF-like" evidence="17">
    <location>
        <begin position="558"/>
        <end position="600"/>
    </location>
</feature>
<evidence type="ECO:0000256" key="3">
    <source>
        <dbReference type="ARBA" id="ARBA00022525"/>
    </source>
</evidence>
<dbReference type="PROSITE" id="PS50923">
    <property type="entry name" value="SUSHI"/>
    <property type="match status" value="2"/>
</dbReference>
<feature type="compositionally biased region" description="Basic residues" evidence="16">
    <location>
        <begin position="87"/>
        <end position="99"/>
    </location>
</feature>
<evidence type="ECO:0000313" key="21">
    <source>
        <dbReference type="Proteomes" id="UP001627154"/>
    </source>
</evidence>
<dbReference type="InterPro" id="IPR000436">
    <property type="entry name" value="Sushi_SCR_CCP_dom"/>
</dbReference>
<feature type="domain" description="EGF-like" evidence="17">
    <location>
        <begin position="283"/>
        <end position="324"/>
    </location>
</feature>
<feature type="domain" description="EGF-like" evidence="17">
    <location>
        <begin position="776"/>
        <end position="817"/>
    </location>
</feature>
<dbReference type="InterPro" id="IPR001881">
    <property type="entry name" value="EGF-like_Ca-bd_dom"/>
</dbReference>
<evidence type="ECO:0000256" key="14">
    <source>
        <dbReference type="PROSITE-ProRule" id="PRU00076"/>
    </source>
</evidence>
<dbReference type="GO" id="GO:0016020">
    <property type="term" value="C:membrane"/>
    <property type="evidence" value="ECO:0007669"/>
    <property type="project" value="UniProtKB-SubCell"/>
</dbReference>
<dbReference type="Pfam" id="PF14670">
    <property type="entry name" value="FXa_inhibition"/>
    <property type="match status" value="6"/>
</dbReference>
<feature type="region of interest" description="Disordered" evidence="16">
    <location>
        <begin position="1"/>
        <end position="57"/>
    </location>
</feature>
<evidence type="ECO:0000256" key="16">
    <source>
        <dbReference type="SAM" id="MobiDB-lite"/>
    </source>
</evidence>
<keyword evidence="6" id="KW-0812">Transmembrane</keyword>
<dbReference type="FunFam" id="2.10.25.10:FF:000037">
    <property type="entry name" value="Signal peptide, CUB domain and EGF-like domain-containing 2"/>
    <property type="match status" value="2"/>
</dbReference>
<dbReference type="InterPro" id="IPR000152">
    <property type="entry name" value="EGF-type_Asp/Asn_hydroxyl_site"/>
</dbReference>
<evidence type="ECO:0000256" key="10">
    <source>
        <dbReference type="ARBA" id="ARBA00023136"/>
    </source>
</evidence>
<dbReference type="FunFam" id="2.10.25.10:FF:000240">
    <property type="entry name" value="Vitamin K-dependent protein S"/>
    <property type="match status" value="4"/>
</dbReference>
<keyword evidence="5" id="KW-0254">Endocytosis</keyword>
<keyword evidence="7" id="KW-0732">Signal</keyword>
<evidence type="ECO:0000256" key="5">
    <source>
        <dbReference type="ARBA" id="ARBA00022583"/>
    </source>
</evidence>
<feature type="domain" description="EGF-like" evidence="17">
    <location>
        <begin position="947"/>
        <end position="987"/>
    </location>
</feature>
<feature type="compositionally biased region" description="Basic residues" evidence="16">
    <location>
        <begin position="38"/>
        <end position="54"/>
    </location>
</feature>
<feature type="domain" description="HYR" evidence="18">
    <location>
        <begin position="2059"/>
        <end position="2141"/>
    </location>
</feature>
<feature type="domain" description="Sushi" evidence="19">
    <location>
        <begin position="71"/>
        <end position="146"/>
    </location>
</feature>
<evidence type="ECO:0000256" key="11">
    <source>
        <dbReference type="ARBA" id="ARBA00023157"/>
    </source>
</evidence>
<evidence type="ECO:0008006" key="22">
    <source>
        <dbReference type="Google" id="ProtNLM"/>
    </source>
</evidence>
<dbReference type="PANTHER" id="PTHR47333:SF4">
    <property type="entry name" value="EGF-LIKE DOMAIN-CONTAINING PROTEIN"/>
    <property type="match status" value="1"/>
</dbReference>
<dbReference type="EMBL" id="JBJJXI010000068">
    <property type="protein sequence ID" value="KAL3396898.1"/>
    <property type="molecule type" value="Genomic_DNA"/>
</dbReference>
<dbReference type="InterPro" id="IPR018097">
    <property type="entry name" value="EGF_Ca-bd_CS"/>
</dbReference>
<keyword evidence="11 14" id="KW-1015">Disulfide bond</keyword>
<feature type="disulfide bond" evidence="15">
    <location>
        <begin position="1899"/>
        <end position="1926"/>
    </location>
</feature>
<dbReference type="SMART" id="SM00032">
    <property type="entry name" value="CCP"/>
    <property type="match status" value="2"/>
</dbReference>
<dbReference type="Pfam" id="PF02494">
    <property type="entry name" value="HYR"/>
    <property type="match status" value="1"/>
</dbReference>
<organism evidence="20 21">
    <name type="scientific">Trichogramma kaykai</name>
    <dbReference type="NCBI Taxonomy" id="54128"/>
    <lineage>
        <taxon>Eukaryota</taxon>
        <taxon>Metazoa</taxon>
        <taxon>Ecdysozoa</taxon>
        <taxon>Arthropoda</taxon>
        <taxon>Hexapoda</taxon>
        <taxon>Insecta</taxon>
        <taxon>Pterygota</taxon>
        <taxon>Neoptera</taxon>
        <taxon>Endopterygota</taxon>
        <taxon>Hymenoptera</taxon>
        <taxon>Apocrita</taxon>
        <taxon>Proctotrupomorpha</taxon>
        <taxon>Chalcidoidea</taxon>
        <taxon>Trichogrammatidae</taxon>
        <taxon>Trichogramma</taxon>
    </lineage>
</organism>
<evidence type="ECO:0000259" key="17">
    <source>
        <dbReference type="PROSITE" id="PS50026"/>
    </source>
</evidence>
<dbReference type="InterPro" id="IPR026823">
    <property type="entry name" value="cEGF"/>
</dbReference>
<feature type="disulfide bond" evidence="14">
    <location>
        <begin position="605"/>
        <end position="615"/>
    </location>
</feature>
<dbReference type="GO" id="GO:0006897">
    <property type="term" value="P:endocytosis"/>
    <property type="evidence" value="ECO:0007669"/>
    <property type="project" value="UniProtKB-KW"/>
</dbReference>
<dbReference type="InterPro" id="IPR000742">
    <property type="entry name" value="EGF"/>
</dbReference>
<dbReference type="FunFam" id="2.10.25.10:FF:000005">
    <property type="entry name" value="Fibrillin 2"/>
    <property type="match status" value="1"/>
</dbReference>
<feature type="compositionally biased region" description="Basic and acidic residues" evidence="16">
    <location>
        <begin position="7"/>
        <end position="16"/>
    </location>
</feature>
<evidence type="ECO:0000259" key="19">
    <source>
        <dbReference type="PROSITE" id="PS50923"/>
    </source>
</evidence>
<dbReference type="SMART" id="SM00181">
    <property type="entry name" value="EGF"/>
    <property type="match status" value="37"/>
</dbReference>
<accession>A0ABD2WV57</accession>
<dbReference type="Gene3D" id="2.10.25.10">
    <property type="entry name" value="Laminin"/>
    <property type="match status" value="37"/>
</dbReference>
<evidence type="ECO:0000256" key="15">
    <source>
        <dbReference type="PROSITE-ProRule" id="PRU00302"/>
    </source>
</evidence>
<comment type="caution">
    <text evidence="14">Lacks conserved residue(s) required for the propagation of feature annotation.</text>
</comment>
<dbReference type="Proteomes" id="UP001627154">
    <property type="component" value="Unassembled WGS sequence"/>
</dbReference>
<feature type="region of interest" description="Disordered" evidence="16">
    <location>
        <begin position="73"/>
        <end position="103"/>
    </location>
</feature>
<dbReference type="InterPro" id="IPR003410">
    <property type="entry name" value="HYR_dom"/>
</dbReference>
<dbReference type="GO" id="GO:0071944">
    <property type="term" value="C:cell periphery"/>
    <property type="evidence" value="ECO:0007669"/>
    <property type="project" value="UniProtKB-ARBA"/>
</dbReference>
<evidence type="ECO:0000313" key="20">
    <source>
        <dbReference type="EMBL" id="KAL3396898.1"/>
    </source>
</evidence>
<dbReference type="InterPro" id="IPR052080">
    <property type="entry name" value="vWF_C/EGF_Fibrillin"/>
</dbReference>
<dbReference type="PROSITE" id="PS50026">
    <property type="entry name" value="EGF_3"/>
    <property type="match status" value="9"/>
</dbReference>
<feature type="region of interest" description="Disordered" evidence="16">
    <location>
        <begin position="363"/>
        <end position="403"/>
    </location>
</feature>
<keyword evidence="13" id="KW-0325">Glycoprotein</keyword>
<dbReference type="PROSITE" id="PS50825">
    <property type="entry name" value="HYR"/>
    <property type="match status" value="1"/>
</dbReference>
<keyword evidence="8" id="KW-0677">Repeat</keyword>
<dbReference type="Gene3D" id="2.10.70.10">
    <property type="entry name" value="Complement Module, domain 1"/>
    <property type="match status" value="2"/>
</dbReference>
<keyword evidence="9" id="KW-1133">Transmembrane helix</keyword>
<protein>
    <recommendedName>
        <fullName evidence="22">Fibrillin-2</fullName>
    </recommendedName>
</protein>
<keyword evidence="10" id="KW-0472">Membrane</keyword>
<dbReference type="SUPFAM" id="SSF57535">
    <property type="entry name" value="Complement control module/SCR domain"/>
    <property type="match status" value="2"/>
</dbReference>
<evidence type="ECO:0000256" key="13">
    <source>
        <dbReference type="ARBA" id="ARBA00023180"/>
    </source>
</evidence>
<evidence type="ECO:0000256" key="2">
    <source>
        <dbReference type="ARBA" id="ARBA00004613"/>
    </source>
</evidence>
<proteinExistence type="predicted"/>
<dbReference type="PROSITE" id="PS00010">
    <property type="entry name" value="ASX_HYDROXYL"/>
    <property type="match status" value="15"/>
</dbReference>
<evidence type="ECO:0000256" key="1">
    <source>
        <dbReference type="ARBA" id="ARBA00004479"/>
    </source>
</evidence>
<feature type="domain" description="Sushi" evidence="19">
    <location>
        <begin position="1877"/>
        <end position="1928"/>
    </location>
</feature>
<feature type="domain" description="EGF-like" evidence="17">
    <location>
        <begin position="474"/>
        <end position="514"/>
    </location>
</feature>
<evidence type="ECO:0000256" key="8">
    <source>
        <dbReference type="ARBA" id="ARBA00022737"/>
    </source>
</evidence>
<name>A0ABD2WV57_9HYME</name>
<keyword evidence="15" id="KW-0768">Sushi</keyword>
<feature type="domain" description="EGF-like" evidence="17">
    <location>
        <begin position="196"/>
        <end position="232"/>
    </location>
</feature>
<keyword evidence="4 14" id="KW-0245">EGF-like domain</keyword>
<comment type="caution">
    <text evidence="20">The sequence shown here is derived from an EMBL/GenBank/DDBJ whole genome shotgun (WGS) entry which is preliminary data.</text>
</comment>
<gene>
    <name evidence="20" type="ORF">TKK_009268</name>
</gene>
<keyword evidence="21" id="KW-1185">Reference proteome</keyword>
<keyword evidence="3" id="KW-0964">Secreted</keyword>
<dbReference type="InterPro" id="IPR009030">
    <property type="entry name" value="Growth_fac_rcpt_cys_sf"/>
</dbReference>
<evidence type="ECO:0000259" key="18">
    <source>
        <dbReference type="PROSITE" id="PS50825"/>
    </source>
</evidence>
<dbReference type="InterPro" id="IPR035976">
    <property type="entry name" value="Sushi/SCR/CCP_sf"/>
</dbReference>
<evidence type="ECO:0000256" key="4">
    <source>
        <dbReference type="ARBA" id="ARBA00022536"/>
    </source>
</evidence>
<dbReference type="FunFam" id="2.10.25.10:FF:000014">
    <property type="entry name" value="Latent-transforming growth factor beta-binding protein 3"/>
    <property type="match status" value="1"/>
</dbReference>
<comment type="subcellular location">
    <subcellularLocation>
        <location evidence="1">Membrane</location>
        <topology evidence="1">Single-pass type I membrane protein</topology>
    </subcellularLocation>
    <subcellularLocation>
        <location evidence="2">Secreted</location>
    </subcellularLocation>
</comment>
<dbReference type="FunFam" id="2.10.25.10:FF:000038">
    <property type="entry name" value="Fibrillin 2"/>
    <property type="match status" value="1"/>
</dbReference>
<reference evidence="20 21" key="1">
    <citation type="journal article" date="2024" name="bioRxiv">
        <title>A reference genome for Trichogramma kaykai: A tiny desert-dwelling parasitoid wasp with competing sex-ratio distorters.</title>
        <authorList>
            <person name="Culotta J."/>
            <person name="Lindsey A.R."/>
        </authorList>
    </citation>
    <scope>NUCLEOTIDE SEQUENCE [LARGE SCALE GENOMIC DNA]</scope>
    <source>
        <strain evidence="20 21">KSX58</strain>
    </source>
</reference>
<feature type="compositionally biased region" description="Acidic residues" evidence="16">
    <location>
        <begin position="365"/>
        <end position="403"/>
    </location>
</feature>
<evidence type="ECO:0000256" key="12">
    <source>
        <dbReference type="ARBA" id="ARBA00023170"/>
    </source>
</evidence>
<dbReference type="InterPro" id="IPR049883">
    <property type="entry name" value="NOTCH1_EGF-like"/>
</dbReference>
<dbReference type="SUPFAM" id="SSF57184">
    <property type="entry name" value="Growth factor receptor domain"/>
    <property type="match status" value="11"/>
</dbReference>
<evidence type="ECO:0000256" key="6">
    <source>
        <dbReference type="ARBA" id="ARBA00022692"/>
    </source>
</evidence>
<evidence type="ECO:0000256" key="9">
    <source>
        <dbReference type="ARBA" id="ARBA00022989"/>
    </source>
</evidence>
<feature type="domain" description="EGF-like" evidence="17">
    <location>
        <begin position="601"/>
        <end position="640"/>
    </location>
</feature>
<dbReference type="PROSITE" id="PS01186">
    <property type="entry name" value="EGF_2"/>
    <property type="match status" value="7"/>
</dbReference>
<dbReference type="CDD" id="cd00054">
    <property type="entry name" value="EGF_CA"/>
    <property type="match status" value="2"/>
</dbReference>
<keyword evidence="12" id="KW-0675">Receptor</keyword>
<dbReference type="PROSITE" id="PS01187">
    <property type="entry name" value="EGF_CA"/>
    <property type="match status" value="9"/>
</dbReference>
<sequence length="2262" mass="250121">MYMTENSKNRETETRGGEANFRQDFFLGDEPPPPVVKSSRRKKQPNKKRGKGRKKEYLGSFNADFLARLDASCPGKQRDSQPAVKPPRVKNARVQKSTKKNLEPPHNRYQMAIYKCDEGYALRNPDQEVLYCSNGTWLGALPECVRIDDLITVKPLTRRCSSDGAVCQQVCTDTEDDIKCSCFDGYRMDEAFNCIDIDECAEGTSGCEHTCHNDLGSYRCECHPGYELDQLDNKSCRDVDECAENDGKGPCELGCNNLAGGYECSCDAWPGYKLRPDNRTCEDVDECARGDNGGCSHTCYNTPGSAYCLCPDGYRLADDYKTCEDVNECEAARKLCNDKTEECHNLPGGYKCVPRLKKKTKQLPEDEYDAENDDDEEEEDDDYDGEDDDGEGDDGDGDDDDEQAITESSSFYECNIGYRKNHEGICKDINECEEDEDDYGRHCSHLCSNFDGGYSCSCHPGYELSAEDASSCHDVDECSLRPRPCSHYCNNTVGSYACSCPVGLVLGRDQSNCEIPPDRQTCANLRTPCMHGCEDTGQGPRCVCPPGHELVDGVRCLDVDECAQGESRHGCEHNCLNRVGGYECTCNPGWYLKEDNRTCQDIDECVIKSSCEHECVNTPGSFLCRCPSGFRLGEDGSTCWDVDECTDASHKCSHACHNERGNYTCSCPEGMTLAEDRVTCVATSCEQLGCTHGCVRGEGCHCPDGYDLLDDRKTCRDRDECLSKTNGCSHLCVNTPGSYKCDCPLEMVLLPGGRVCTSGGCAVGMKPAADTGKCEDIDECLVPEYNRCSHLCVNLPGTYRCECPEGLSLDLDGHSCRTYDPCRNSSCEQKCFAKNETGFECGCHEGYELEINGHGCKDVDECANGGKHGCSHECVNTQGSYECSCPADWSLGPDGRKCLHRKNEVKENRCASEFGCSHTCEEDGGRVRCGCPEGYELSPEDEKTCRDVNECQEGLYACSQRCVNTEGSYRCECEAGYELLDDKWTCSDVDECYQGQHDCADACVNTAGSYICSCLDGYSLNDDNRTCSDIDECEGDNPCEFKCVNHEGGFSCECPRETHSLHRDNKTCLETTRCQGDHGCSHECHVVEGLNKCQCPDGYLLADDAKSCRDVDECSINNGGCSHGCENTVGSYRCTCPGLHRLLEDGRLCVEINDCYIKNGGCSHRCSYEHGATHCSCPEGMRLAEDGRKCLKDDECARDNGGCSHLCEVDDNNNVTSCGCPSGMRLGPDNRTCADVDECLENLDNCTHGCVNTYGGYDCSCGPGFERNPEDRALCDDVNECFRDNGNCSHVCNNTVGGYHCSCFAGWVLAENGLDCLESKVCGAESSHCSHYCHVDARTNAVSCSCPRGYRLKQDLKTCVDIDECEEFENDVGGSGSGGGGCSHGCVNVPGSYRCSCPAGYALSQSDKRSCVDLNECLEHHNCSHDCVNLVGSYLCTCREGHYLSPADNSSCLDIDECAQDNGGCSKYCNNTAGAYHCYCPAGFRLDDDEKTCLDVDECEEDRTICFHECLNTLGSYECVCPDGYALSVLDRRTCIAADRCELDNGGCSHTCYNVAAGIKCTCPLGWYLDADEKTCLDVDECAIGNGDCPELCENVEGGHRCTCRPGHVYQAEYNVCVDLDECAHGNNGGCSHYCRNTKGAYYCECPEGSRLLVSDNRTCVPMDECEDCGTTQRIDSNDEDNDNPCDAVSNGGCDQICQFDELLEGGGKVICSCRRGYRVSETNSSACVDIDECSEAESSSEEEEHGCEHECVNTPGSYECRCKPGFELRNGACHDIDECQIDNGNCEQYCINGLGSYTCSCYSGYYVNRRNTSQCLAVNECLYQNGGCNGDCVSTNGSYYCVCADDLVLADDKRTCVPREQQQRCAAFTEPEYGETRCPEHPSGAQDYPVGAKCHVRCRRGFRLEGSYLRTCQSGGRWDGEQPRCLRRAAIATGSSNDYYYQPSGGGSEARPYYTFERHRHPHYAIGEEARDDEPPERPYIRCPNDMDVELPPRSGTMRITFSKPKTNVDFNRYVEADPAWGKQLQADLSAGDTIVTFTARTPVSNNTASCRLMIRIRDLENPQVLICPQTFEVLLNPGERERKIFWQDPVFHDNVDVKHIYKSREPGQLLHAGYHDVRYIASDAAGNRAECRFTIHIIESDRRAASLSAMEHELQQPYRRMLICQDRPPQEISQSERWQIPSGCYMRYMRTSSSPYVLQQQRAAAMASSASSSHYQRGEYHQMRRPPPSPPRSSRLPPQARALYPLVDCKCMCRHVGYDM</sequence>
<feature type="region of interest" description="Disordered" evidence="16">
    <location>
        <begin position="2209"/>
        <end position="2240"/>
    </location>
</feature>
<dbReference type="CDD" id="cd00033">
    <property type="entry name" value="CCP"/>
    <property type="match status" value="1"/>
</dbReference>
<dbReference type="SMART" id="SM00179">
    <property type="entry name" value="EGF_CA"/>
    <property type="match status" value="32"/>
</dbReference>
<dbReference type="FunFam" id="2.10.25.10:FF:000010">
    <property type="entry name" value="Pro-epidermal growth factor"/>
    <property type="match status" value="1"/>
</dbReference>
<dbReference type="PANTHER" id="PTHR47333">
    <property type="entry name" value="VON WILLEBRAND FACTOR C AND EGF DOMAIN-CONTAINING PROTEIN"/>
    <property type="match status" value="1"/>
</dbReference>
<dbReference type="GO" id="GO:0005576">
    <property type="term" value="C:extracellular region"/>
    <property type="evidence" value="ECO:0007669"/>
    <property type="project" value="UniProtKB-SubCell"/>
</dbReference>
<dbReference type="Pfam" id="PF07645">
    <property type="entry name" value="EGF_CA"/>
    <property type="match status" value="15"/>
</dbReference>
<dbReference type="Pfam" id="PF12662">
    <property type="entry name" value="cEGF"/>
    <property type="match status" value="7"/>
</dbReference>
<dbReference type="SUPFAM" id="SSF57196">
    <property type="entry name" value="EGF/Laminin"/>
    <property type="match status" value="4"/>
</dbReference>
<feature type="domain" description="EGF-like" evidence="17">
    <location>
        <begin position="858"/>
        <end position="899"/>
    </location>
</feature>
<evidence type="ECO:0000256" key="7">
    <source>
        <dbReference type="ARBA" id="ARBA00022729"/>
    </source>
</evidence>
<dbReference type="FunFam" id="2.10.25.10:FF:000009">
    <property type="entry name" value="Low-density lipoprotein receptor isoform 1"/>
    <property type="match status" value="3"/>
</dbReference>
<feature type="domain" description="EGF-like" evidence="17">
    <location>
        <begin position="1495"/>
        <end position="1536"/>
    </location>
</feature>